<comment type="caution">
    <text evidence="1">The sequence shown here is derived from an EMBL/GenBank/DDBJ whole genome shotgun (WGS) entry which is preliminary data.</text>
</comment>
<evidence type="ECO:0000313" key="2">
    <source>
        <dbReference type="Proteomes" id="UP000610846"/>
    </source>
</evidence>
<dbReference type="Proteomes" id="UP000610846">
    <property type="component" value="Unassembled WGS sequence"/>
</dbReference>
<dbReference type="AlphaFoldDB" id="A0A927G911"/>
<gene>
    <name evidence="1" type="ORF">IF651_06900</name>
</gene>
<accession>A0A927G911</accession>
<proteinExistence type="predicted"/>
<keyword evidence="2" id="KW-1185">Reference proteome</keyword>
<evidence type="ECO:0000313" key="1">
    <source>
        <dbReference type="EMBL" id="MBD8078784.1"/>
    </source>
</evidence>
<organism evidence="1 2">
    <name type="scientific">Cellulosimicrobium arenosum</name>
    <dbReference type="NCBI Taxonomy" id="2708133"/>
    <lineage>
        <taxon>Bacteria</taxon>
        <taxon>Bacillati</taxon>
        <taxon>Actinomycetota</taxon>
        <taxon>Actinomycetes</taxon>
        <taxon>Micrococcales</taxon>
        <taxon>Promicromonosporaceae</taxon>
        <taxon>Cellulosimicrobium</taxon>
    </lineage>
</organism>
<dbReference type="RefSeq" id="WP_191828362.1">
    <property type="nucleotide sequence ID" value="NZ_JACYHB010000004.1"/>
</dbReference>
<dbReference type="EMBL" id="JACYHB010000004">
    <property type="protein sequence ID" value="MBD8078784.1"/>
    <property type="molecule type" value="Genomic_DNA"/>
</dbReference>
<protein>
    <submittedName>
        <fullName evidence="1">Uncharacterized protein</fullName>
    </submittedName>
</protein>
<reference evidence="1" key="2">
    <citation type="submission" date="2020-09" db="EMBL/GenBank/DDBJ databases">
        <authorList>
            <person name="Yu Y."/>
        </authorList>
    </citation>
    <scope>NUCLEOTIDE SEQUENCE</scope>
    <source>
        <strain evidence="1">KCTC 49039</strain>
    </source>
</reference>
<sequence length="118" mass="13489">MDEDINFHADVVLYYDFDGVPIDERTWHELRADDRSVIGLDVVGGWSVFTRWVGYDRSEGRMPLMYSTRVEPGGLFSSSFTREGAEVLHQHVVDRLVDGDAASRALFDVSPWEYPGFE</sequence>
<reference evidence="1" key="1">
    <citation type="journal article" date="2018" name="Curr. Microbiol.">
        <title>Cellulosimicrobium arenosum sp. nov., Isolated from Marine Sediment Sand.</title>
        <authorList>
            <person name="Oh M."/>
            <person name="Kim J.H."/>
            <person name="Yoon J.H."/>
            <person name="Schumann P."/>
            <person name="Kim W."/>
        </authorList>
    </citation>
    <scope>NUCLEOTIDE SEQUENCE</scope>
    <source>
        <strain evidence="1">KCTC 49039</strain>
    </source>
</reference>
<name>A0A927G911_9MICO</name>